<dbReference type="GO" id="GO:0032259">
    <property type="term" value="P:methylation"/>
    <property type="evidence" value="ECO:0007669"/>
    <property type="project" value="UniProtKB-KW"/>
</dbReference>
<dbReference type="SUPFAM" id="SSF53335">
    <property type="entry name" value="S-adenosyl-L-methionine-dependent methyltransferases"/>
    <property type="match status" value="1"/>
</dbReference>
<comment type="caution">
    <text evidence="1">The sequence shown here is derived from an EMBL/GenBank/DDBJ whole genome shotgun (WGS) entry which is preliminary data.</text>
</comment>
<dbReference type="Gene3D" id="3.40.50.150">
    <property type="entry name" value="Vaccinia Virus protein VP39"/>
    <property type="match status" value="1"/>
</dbReference>
<dbReference type="EMBL" id="SLUO01000007">
    <property type="protein sequence ID" value="TCL58133.1"/>
    <property type="molecule type" value="Genomic_DNA"/>
</dbReference>
<organism evidence="1 2">
    <name type="scientific">Kineothrix alysoides</name>
    <dbReference type="NCBI Taxonomy" id="1469948"/>
    <lineage>
        <taxon>Bacteria</taxon>
        <taxon>Bacillati</taxon>
        <taxon>Bacillota</taxon>
        <taxon>Clostridia</taxon>
        <taxon>Lachnospirales</taxon>
        <taxon>Lachnospiraceae</taxon>
        <taxon>Kineothrix</taxon>
    </lineage>
</organism>
<gene>
    <name evidence="1" type="ORF">EDD76_107249</name>
</gene>
<keyword evidence="2" id="KW-1185">Reference proteome</keyword>
<accession>A0A4R1QYU0</accession>
<dbReference type="InterPro" id="IPR029063">
    <property type="entry name" value="SAM-dependent_MTases_sf"/>
</dbReference>
<dbReference type="PANTHER" id="PTHR43861">
    <property type="entry name" value="TRANS-ACONITATE 2-METHYLTRANSFERASE-RELATED"/>
    <property type="match status" value="1"/>
</dbReference>
<dbReference type="CDD" id="cd02440">
    <property type="entry name" value="AdoMet_MTases"/>
    <property type="match status" value="1"/>
</dbReference>
<dbReference type="RefSeq" id="WP_051869510.1">
    <property type="nucleotide sequence ID" value="NZ_JPNB01000002.1"/>
</dbReference>
<protein>
    <submittedName>
        <fullName evidence="1">Methyltransferase family protein</fullName>
    </submittedName>
</protein>
<dbReference type="PANTHER" id="PTHR43861:SF1">
    <property type="entry name" value="TRANS-ACONITATE 2-METHYLTRANSFERASE"/>
    <property type="match status" value="1"/>
</dbReference>
<evidence type="ECO:0000313" key="1">
    <source>
        <dbReference type="EMBL" id="TCL58133.1"/>
    </source>
</evidence>
<sequence length="300" mass="34455">MRENEELKIKNNLEDTWTVCRVCGKADVNKAYRAKEMMFGTKEEFDYFVCSNCQCMQISSIPEDLGKYYEGNYYSLQLKEEVGSFPEQALFGPRLLDVGCGTGAYLRLLAKELGYSNLYGCDPFIPHDIQYGDRIFIKKCEITEMEGTYDIIKFGDSFEHMSNPLEVLKSVRKLLGRNGKCIITLPVFPNAAFDTFGVSWYQLDAPRHLFLHSKKSMEYLCCQAGLKIESVEYNSNCGQYMRSYLYEQGIPFMEQSRDVLSSYFEKSDVEFFEDCAAKANEKEYGDHATFTIVSNDTEGE</sequence>
<dbReference type="AlphaFoldDB" id="A0A4R1QYU0"/>
<dbReference type="Proteomes" id="UP000295718">
    <property type="component" value="Unassembled WGS sequence"/>
</dbReference>
<keyword evidence="1" id="KW-0489">Methyltransferase</keyword>
<dbReference type="OrthoDB" id="9791837at2"/>
<name>A0A4R1QYU0_9FIRM</name>
<evidence type="ECO:0000313" key="2">
    <source>
        <dbReference type="Proteomes" id="UP000295718"/>
    </source>
</evidence>
<dbReference type="GO" id="GO:0008168">
    <property type="term" value="F:methyltransferase activity"/>
    <property type="evidence" value="ECO:0007669"/>
    <property type="project" value="UniProtKB-KW"/>
</dbReference>
<dbReference type="STRING" id="1469948.GCA_000732725_02370"/>
<dbReference type="Pfam" id="PF13489">
    <property type="entry name" value="Methyltransf_23"/>
    <property type="match status" value="1"/>
</dbReference>
<proteinExistence type="predicted"/>
<reference evidence="1 2" key="1">
    <citation type="submission" date="2019-03" db="EMBL/GenBank/DDBJ databases">
        <title>Genomic Encyclopedia of Type Strains, Phase IV (KMG-IV): sequencing the most valuable type-strain genomes for metagenomic binning, comparative biology and taxonomic classification.</title>
        <authorList>
            <person name="Goeker M."/>
        </authorList>
    </citation>
    <scope>NUCLEOTIDE SEQUENCE [LARGE SCALE GENOMIC DNA]</scope>
    <source>
        <strain evidence="1 2">DSM 100556</strain>
    </source>
</reference>
<keyword evidence="1" id="KW-0808">Transferase</keyword>